<evidence type="ECO:0000256" key="1">
    <source>
        <dbReference type="ARBA" id="ARBA00012928"/>
    </source>
</evidence>
<evidence type="ECO:0000313" key="9">
    <source>
        <dbReference type="Proteomes" id="UP000266376"/>
    </source>
</evidence>
<feature type="binding site" evidence="4">
    <location>
        <position position="133"/>
    </location>
    <ligand>
        <name>Zn(2+)</name>
        <dbReference type="ChEBI" id="CHEBI:29105"/>
    </ligand>
</feature>
<accession>A0A395XMG9</accession>
<keyword evidence="4" id="KW-0479">Metal-binding</keyword>
<dbReference type="EMBL" id="QSGQ01000001">
    <property type="protein sequence ID" value="RHB43115.1"/>
    <property type="molecule type" value="Genomic_DNA"/>
</dbReference>
<evidence type="ECO:0000256" key="2">
    <source>
        <dbReference type="ARBA" id="ARBA00022679"/>
    </source>
</evidence>
<dbReference type="InterPro" id="IPR003000">
    <property type="entry name" value="Sirtuin"/>
</dbReference>
<dbReference type="Proteomes" id="UP000284883">
    <property type="component" value="Unassembled WGS sequence"/>
</dbReference>
<name>A0A395XMG9_9FIRM</name>
<evidence type="ECO:0000256" key="3">
    <source>
        <dbReference type="ARBA" id="ARBA00023027"/>
    </source>
</evidence>
<sequence length="247" mass="28184">MVGKDLLKILKESKYTTVLSGFEMLQENGYPAIRDGEESYDIEQKYGYSVDEMFTSAFYSTRKPQFFEFYRNELLSALDIPPGKGYLEMAELEEKGLFQTIITRRVFGLPERAGCKNVINLHGSVYENYCPHCGKKYPVEYIREAKRVPLCTECNAPIRPGVCLMGEKVDNKVITKAADEVQKADVLLVLGTNLKTYLCTQLINYYEGDKLIVVNPEPHFSDKYADILVSERVDVTLEKILKELGEE</sequence>
<dbReference type="GO" id="GO:0046872">
    <property type="term" value="F:metal ion binding"/>
    <property type="evidence" value="ECO:0007669"/>
    <property type="project" value="UniProtKB-KW"/>
</dbReference>
<feature type="binding site" evidence="4">
    <location>
        <position position="151"/>
    </location>
    <ligand>
        <name>Zn(2+)</name>
        <dbReference type="ChEBI" id="CHEBI:29105"/>
    </ligand>
</feature>
<evidence type="ECO:0000313" key="10">
    <source>
        <dbReference type="Proteomes" id="UP000284883"/>
    </source>
</evidence>
<evidence type="ECO:0000313" key="6">
    <source>
        <dbReference type="EMBL" id="RGW53940.1"/>
    </source>
</evidence>
<dbReference type="InterPro" id="IPR026590">
    <property type="entry name" value="Ssirtuin_cat_dom"/>
</dbReference>
<proteinExistence type="predicted"/>
<keyword evidence="2" id="KW-0808">Transferase</keyword>
<evidence type="ECO:0000256" key="4">
    <source>
        <dbReference type="PROSITE-ProRule" id="PRU00236"/>
    </source>
</evidence>
<dbReference type="Proteomes" id="UP000266376">
    <property type="component" value="Unassembled WGS sequence"/>
</dbReference>
<dbReference type="GO" id="GO:0017136">
    <property type="term" value="F:histone deacetylase activity, NAD-dependent"/>
    <property type="evidence" value="ECO:0007669"/>
    <property type="project" value="TreeGrafter"/>
</dbReference>
<dbReference type="PANTHER" id="PTHR11085">
    <property type="entry name" value="NAD-DEPENDENT PROTEIN DEACYLASE SIRTUIN-5, MITOCHONDRIAL-RELATED"/>
    <property type="match status" value="1"/>
</dbReference>
<dbReference type="SUPFAM" id="SSF52467">
    <property type="entry name" value="DHS-like NAD/FAD-binding domain"/>
    <property type="match status" value="1"/>
</dbReference>
<dbReference type="EMBL" id="QSAJ01000013">
    <property type="protein sequence ID" value="RGW53940.1"/>
    <property type="molecule type" value="Genomic_DNA"/>
</dbReference>
<dbReference type="PANTHER" id="PTHR11085:SF4">
    <property type="entry name" value="NAD-DEPENDENT PROTEIN DEACYLASE"/>
    <property type="match status" value="1"/>
</dbReference>
<dbReference type="EMBL" id="QSEW01000003">
    <property type="protein sequence ID" value="RHA01248.1"/>
    <property type="molecule type" value="Genomic_DNA"/>
</dbReference>
<dbReference type="EC" id="2.3.1.286" evidence="1"/>
<dbReference type="RefSeq" id="WP_118000534.1">
    <property type="nucleotide sequence ID" value="NZ_QSGQ01000001.1"/>
</dbReference>
<dbReference type="Gene3D" id="3.40.50.1220">
    <property type="entry name" value="TPP-binding domain"/>
    <property type="match status" value="1"/>
</dbReference>
<keyword evidence="4" id="KW-0862">Zinc</keyword>
<dbReference type="Gene3D" id="3.30.1600.10">
    <property type="entry name" value="SIR2/SIRT2 'Small Domain"/>
    <property type="match status" value="1"/>
</dbReference>
<comment type="caution">
    <text evidence="6">The sequence shown here is derived from an EMBL/GenBank/DDBJ whole genome shotgun (WGS) entry which is preliminary data.</text>
</comment>
<evidence type="ECO:0000313" key="8">
    <source>
        <dbReference type="EMBL" id="RHB43115.1"/>
    </source>
</evidence>
<dbReference type="AlphaFoldDB" id="A0A395XMG9"/>
<dbReference type="InterPro" id="IPR050134">
    <property type="entry name" value="NAD-dep_sirtuin_deacylases"/>
</dbReference>
<feature type="active site" description="Proton acceptor" evidence="4">
    <location>
        <position position="122"/>
    </location>
</feature>
<dbReference type="InterPro" id="IPR029035">
    <property type="entry name" value="DHS-like_NAD/FAD-binding_dom"/>
</dbReference>
<gene>
    <name evidence="8" type="ORF">DW885_03655</name>
    <name evidence="7" type="ORF">DW957_04410</name>
    <name evidence="6" type="ORF">DWV67_06740</name>
</gene>
<organism evidence="6 9">
    <name type="scientific">Dorea formicigenerans</name>
    <dbReference type="NCBI Taxonomy" id="39486"/>
    <lineage>
        <taxon>Bacteria</taxon>
        <taxon>Bacillati</taxon>
        <taxon>Bacillota</taxon>
        <taxon>Clostridia</taxon>
        <taxon>Lachnospirales</taxon>
        <taxon>Lachnospiraceae</taxon>
        <taxon>Dorea</taxon>
    </lineage>
</organism>
<dbReference type="GO" id="GO:0070403">
    <property type="term" value="F:NAD+ binding"/>
    <property type="evidence" value="ECO:0007669"/>
    <property type="project" value="InterPro"/>
</dbReference>
<evidence type="ECO:0000259" key="5">
    <source>
        <dbReference type="PROSITE" id="PS50305"/>
    </source>
</evidence>
<dbReference type="Proteomes" id="UP000284962">
    <property type="component" value="Unassembled WGS sequence"/>
</dbReference>
<evidence type="ECO:0000313" key="11">
    <source>
        <dbReference type="Proteomes" id="UP000284962"/>
    </source>
</evidence>
<keyword evidence="3" id="KW-0520">NAD</keyword>
<feature type="domain" description="Deacetylase sirtuin-type" evidence="5">
    <location>
        <begin position="1"/>
        <end position="247"/>
    </location>
</feature>
<dbReference type="Pfam" id="PF02146">
    <property type="entry name" value="SIR2"/>
    <property type="match status" value="1"/>
</dbReference>
<reference evidence="9 10" key="1">
    <citation type="submission" date="2018-08" db="EMBL/GenBank/DDBJ databases">
        <title>A genome reference for cultivated species of the human gut microbiota.</title>
        <authorList>
            <person name="Zou Y."/>
            <person name="Xue W."/>
            <person name="Luo G."/>
        </authorList>
    </citation>
    <scope>NUCLEOTIDE SEQUENCE [LARGE SCALE GENOMIC DNA]</scope>
    <source>
        <strain evidence="6 9">AF12-11</strain>
        <strain evidence="8 10">AM40-15AC</strain>
        <strain evidence="7 11">AM46-16</strain>
    </source>
</reference>
<dbReference type="PROSITE" id="PS50305">
    <property type="entry name" value="SIRTUIN"/>
    <property type="match status" value="1"/>
</dbReference>
<evidence type="ECO:0000313" key="7">
    <source>
        <dbReference type="EMBL" id="RHA01248.1"/>
    </source>
</evidence>
<feature type="binding site" evidence="4">
    <location>
        <position position="154"/>
    </location>
    <ligand>
        <name>Zn(2+)</name>
        <dbReference type="ChEBI" id="CHEBI:29105"/>
    </ligand>
</feature>
<protein>
    <recommendedName>
        <fullName evidence="1">protein acetyllysine N-acetyltransferase</fullName>
        <ecNumber evidence="1">2.3.1.286</ecNumber>
    </recommendedName>
</protein>
<dbReference type="InterPro" id="IPR026591">
    <property type="entry name" value="Sirtuin_cat_small_dom_sf"/>
</dbReference>
<feature type="binding site" evidence="4">
    <location>
        <position position="130"/>
    </location>
    <ligand>
        <name>Zn(2+)</name>
        <dbReference type="ChEBI" id="CHEBI:29105"/>
    </ligand>
</feature>